<evidence type="ECO:0000313" key="2">
    <source>
        <dbReference type="Proteomes" id="UP000198329"/>
    </source>
</evidence>
<name>A0AAC9UEV6_9GAMM</name>
<dbReference type="EMBL" id="CP011036">
    <property type="protein sequence ID" value="ASM52422.1"/>
    <property type="molecule type" value="Genomic_DNA"/>
</dbReference>
<protein>
    <submittedName>
        <fullName evidence="1">Uncharacterized protein</fullName>
    </submittedName>
</protein>
<proteinExistence type="predicted"/>
<reference evidence="1 2" key="1">
    <citation type="submission" date="2015-03" db="EMBL/GenBank/DDBJ databases">
        <authorList>
            <person name="Xie B.-B."/>
            <person name="Rong J.-C."/>
            <person name="Qin Q.-L."/>
            <person name="Zhang Y.-Z."/>
        </authorList>
    </citation>
    <scope>NUCLEOTIDE SEQUENCE [LARGE SCALE GENOMIC DNA]</scope>
    <source>
        <strain evidence="1 2">KMM 661</strain>
    </source>
</reference>
<keyword evidence="2" id="KW-1185">Reference proteome</keyword>
<organism evidence="1 2">
    <name type="scientific">Pseudoalteromonas nigrifaciens</name>
    <dbReference type="NCBI Taxonomy" id="28109"/>
    <lineage>
        <taxon>Bacteria</taxon>
        <taxon>Pseudomonadati</taxon>
        <taxon>Pseudomonadota</taxon>
        <taxon>Gammaproteobacteria</taxon>
        <taxon>Alteromonadales</taxon>
        <taxon>Pseudoalteromonadaceae</taxon>
        <taxon>Pseudoalteromonas</taxon>
    </lineage>
</organism>
<evidence type="ECO:0000313" key="1">
    <source>
        <dbReference type="EMBL" id="ASM52422.1"/>
    </source>
</evidence>
<accession>A0AAC9UEV6</accession>
<dbReference type="AlphaFoldDB" id="A0AAC9UEV6"/>
<gene>
    <name evidence="1" type="ORF">PNIG_a0068</name>
</gene>
<dbReference type="Proteomes" id="UP000198329">
    <property type="component" value="Chromosome I"/>
</dbReference>
<sequence>MFKNKAIKIEFEALVILIRKDFINLPFTWWVWVFLHFYSRR</sequence>
<dbReference type="KEGG" id="png:PNIG_a0068"/>